<dbReference type="FunFam" id="3.30.420.10:FF:000007">
    <property type="entry name" value="Interferon-stimulated exonuclease gene 20"/>
    <property type="match status" value="1"/>
</dbReference>
<dbReference type="GO" id="GO:0008408">
    <property type="term" value="F:3'-5' exonuclease activity"/>
    <property type="evidence" value="ECO:0007669"/>
    <property type="project" value="InterPro"/>
</dbReference>
<dbReference type="PANTHER" id="PTHR12801:SF158">
    <property type="entry name" value="RNA EXONUCLEASE 4"/>
    <property type="match status" value="1"/>
</dbReference>
<evidence type="ECO:0000256" key="1">
    <source>
        <dbReference type="ARBA" id="ARBA00004123"/>
    </source>
</evidence>
<dbReference type="RefSeq" id="XP_002429761.1">
    <property type="nucleotide sequence ID" value="XM_002429716.1"/>
</dbReference>
<reference evidence="9" key="1">
    <citation type="submission" date="2007-04" db="EMBL/GenBank/DDBJ databases">
        <title>Annotation of Pediculus humanus corporis strain USDA.</title>
        <authorList>
            <person name="Kirkness E."/>
            <person name="Hannick L."/>
            <person name="Hass B."/>
            <person name="Bruggner R."/>
            <person name="Lawson D."/>
            <person name="Bidwell S."/>
            <person name="Joardar V."/>
            <person name="Caler E."/>
            <person name="Walenz B."/>
            <person name="Inman J."/>
            <person name="Schobel S."/>
            <person name="Galinsky K."/>
            <person name="Amedeo P."/>
            <person name="Strausberg R."/>
        </authorList>
    </citation>
    <scope>NUCLEOTIDE SEQUENCE</scope>
    <source>
        <strain evidence="9">USDA</strain>
    </source>
</reference>
<dbReference type="InParanoid" id="E0VUG7"/>
<reference evidence="9" key="2">
    <citation type="submission" date="2007-04" db="EMBL/GenBank/DDBJ databases">
        <title>The genome of the human body louse.</title>
        <authorList>
            <consortium name="The Human Body Louse Genome Consortium"/>
            <person name="Kirkness E."/>
            <person name="Walenz B."/>
            <person name="Hass B."/>
            <person name="Bruggner R."/>
            <person name="Strausberg R."/>
        </authorList>
    </citation>
    <scope>NUCLEOTIDE SEQUENCE</scope>
    <source>
        <strain evidence="9">USDA</strain>
    </source>
</reference>
<evidence type="ECO:0000313" key="9">
    <source>
        <dbReference type="EMBL" id="EEB17023.1"/>
    </source>
</evidence>
<dbReference type="STRING" id="121224.E0VUG7"/>
<dbReference type="HOGENOM" id="CLU_022453_2_0_1"/>
<dbReference type="eggNOG" id="KOG2249">
    <property type="taxonomic scope" value="Eukaryota"/>
</dbReference>
<dbReference type="VEuPathDB" id="VectorBase:PHUM450630"/>
<comment type="subcellular location">
    <subcellularLocation>
        <location evidence="1">Nucleus</location>
    </subcellularLocation>
</comment>
<evidence type="ECO:0000259" key="8">
    <source>
        <dbReference type="SMART" id="SM00479"/>
    </source>
</evidence>
<dbReference type="OrthoDB" id="8191639at2759"/>
<evidence type="ECO:0000256" key="7">
    <source>
        <dbReference type="ARBA" id="ARBA00023242"/>
    </source>
</evidence>
<protein>
    <recommendedName>
        <fullName evidence="3">RNA exonuclease 4</fullName>
    </recommendedName>
</protein>
<evidence type="ECO:0000256" key="6">
    <source>
        <dbReference type="ARBA" id="ARBA00022839"/>
    </source>
</evidence>
<dbReference type="GeneID" id="8230294"/>
<keyword evidence="5 9" id="KW-0378">Hydrolase</keyword>
<dbReference type="EMBL" id="DS235786">
    <property type="protein sequence ID" value="EEB17023.1"/>
    <property type="molecule type" value="Genomic_DNA"/>
</dbReference>
<dbReference type="Gene3D" id="3.30.420.10">
    <property type="entry name" value="Ribonuclease H-like superfamily/Ribonuclease H"/>
    <property type="match status" value="1"/>
</dbReference>
<dbReference type="InterPro" id="IPR047021">
    <property type="entry name" value="REXO1/3/4-like"/>
</dbReference>
<dbReference type="SUPFAM" id="SSF53098">
    <property type="entry name" value="Ribonuclease H-like"/>
    <property type="match status" value="1"/>
</dbReference>
<dbReference type="InterPro" id="IPR012337">
    <property type="entry name" value="RNaseH-like_sf"/>
</dbReference>
<evidence type="ECO:0000256" key="4">
    <source>
        <dbReference type="ARBA" id="ARBA00022722"/>
    </source>
</evidence>
<dbReference type="EnsemblMetazoa" id="PHUM450630-RA">
    <property type="protein sequence ID" value="PHUM450630-PA"/>
    <property type="gene ID" value="PHUM450630"/>
</dbReference>
<name>E0VUG7_PEDHC</name>
<evidence type="ECO:0000313" key="10">
    <source>
        <dbReference type="EnsemblMetazoa" id="PHUM450630-PA"/>
    </source>
</evidence>
<organism>
    <name type="scientific">Pediculus humanus subsp. corporis</name>
    <name type="common">Body louse</name>
    <dbReference type="NCBI Taxonomy" id="121224"/>
    <lineage>
        <taxon>Eukaryota</taxon>
        <taxon>Metazoa</taxon>
        <taxon>Ecdysozoa</taxon>
        <taxon>Arthropoda</taxon>
        <taxon>Hexapoda</taxon>
        <taxon>Insecta</taxon>
        <taxon>Pterygota</taxon>
        <taxon>Neoptera</taxon>
        <taxon>Paraneoptera</taxon>
        <taxon>Psocodea</taxon>
        <taxon>Troctomorpha</taxon>
        <taxon>Phthiraptera</taxon>
        <taxon>Anoplura</taxon>
        <taxon>Pediculidae</taxon>
        <taxon>Pediculus</taxon>
    </lineage>
</organism>
<dbReference type="GO" id="GO:0003676">
    <property type="term" value="F:nucleic acid binding"/>
    <property type="evidence" value="ECO:0007669"/>
    <property type="project" value="InterPro"/>
</dbReference>
<dbReference type="GO" id="GO:0005634">
    <property type="term" value="C:nucleus"/>
    <property type="evidence" value="ECO:0007669"/>
    <property type="project" value="UniProtKB-SubCell"/>
</dbReference>
<dbReference type="Proteomes" id="UP000009046">
    <property type="component" value="Unassembled WGS sequence"/>
</dbReference>
<dbReference type="InterPro" id="IPR037431">
    <property type="entry name" value="REX4_DEDDh_dom"/>
</dbReference>
<feature type="domain" description="Exonuclease" evidence="8">
    <location>
        <begin position="88"/>
        <end position="247"/>
    </location>
</feature>
<keyword evidence="6 9" id="KW-0269">Exonuclease</keyword>
<dbReference type="EMBL" id="AAZO01005492">
    <property type="status" value="NOT_ANNOTATED_CDS"/>
    <property type="molecule type" value="Genomic_DNA"/>
</dbReference>
<dbReference type="InterPro" id="IPR036397">
    <property type="entry name" value="RNaseH_sf"/>
</dbReference>
<dbReference type="Pfam" id="PF00929">
    <property type="entry name" value="RNase_T"/>
    <property type="match status" value="1"/>
</dbReference>
<dbReference type="AlphaFoldDB" id="E0VUG7"/>
<dbReference type="CTD" id="8230294"/>
<reference evidence="10" key="3">
    <citation type="submission" date="2021-02" db="UniProtKB">
        <authorList>
            <consortium name="EnsemblMetazoa"/>
        </authorList>
    </citation>
    <scope>IDENTIFICATION</scope>
    <source>
        <strain evidence="10">USDA</strain>
    </source>
</reference>
<evidence type="ECO:0000256" key="2">
    <source>
        <dbReference type="ARBA" id="ARBA00010489"/>
    </source>
</evidence>
<keyword evidence="4" id="KW-0540">Nuclease</keyword>
<accession>E0VUG7</accession>
<dbReference type="KEGG" id="phu:Phum_PHUM450630"/>
<proteinExistence type="inferred from homology"/>
<evidence type="ECO:0000256" key="5">
    <source>
        <dbReference type="ARBA" id="ARBA00022801"/>
    </source>
</evidence>
<gene>
    <name evidence="10" type="primary">8230294</name>
    <name evidence="9" type="ORF">Phum_PHUM450630</name>
</gene>
<keyword evidence="11" id="KW-1185">Reference proteome</keyword>
<dbReference type="CDD" id="cd06144">
    <property type="entry name" value="REX4_like"/>
    <property type="match status" value="1"/>
</dbReference>
<evidence type="ECO:0000256" key="3">
    <source>
        <dbReference type="ARBA" id="ARBA00016937"/>
    </source>
</evidence>
<comment type="similarity">
    <text evidence="2">Belongs to the REXO4 family.</text>
</comment>
<dbReference type="PANTHER" id="PTHR12801">
    <property type="entry name" value="RNA EXONUCLEASE REXO1 / RECO3 FAMILY MEMBER-RELATED"/>
    <property type="match status" value="1"/>
</dbReference>
<dbReference type="SMART" id="SM00479">
    <property type="entry name" value="EXOIII"/>
    <property type="match status" value="1"/>
</dbReference>
<sequence>MSKKKITHHSKCIKNEKIKKVQKNFKENNKNKLKPVISLSKQNVSPNWVKFMGPNGLVNKNKEENEFKEIKKSQLINKNKKTYPEITKVVALDCEMVSDLNNQDMLARISLVNFKLECIYDKYVKPQSKVGDYRTRFSGIREENLMNGADFEVVRKEVKDLLYNRILVGHALGNDFKVLKFGHHKQLIRDTSKYEPFKEINDLKSPPLKKLAKMFLNENIQEGEHDSIEDAKTAMKLYKKFRKEWEISLYTSKAPKNKNQDV</sequence>
<keyword evidence="7" id="KW-0539">Nucleus</keyword>
<dbReference type="GO" id="GO:0006364">
    <property type="term" value="P:rRNA processing"/>
    <property type="evidence" value="ECO:0007669"/>
    <property type="project" value="InterPro"/>
</dbReference>
<dbReference type="FunCoup" id="E0VUG7">
    <property type="interactions" value="1717"/>
</dbReference>
<dbReference type="OMA" id="TSEYKHF"/>
<dbReference type="InterPro" id="IPR013520">
    <property type="entry name" value="Ribonucl_H"/>
</dbReference>
<evidence type="ECO:0000313" key="11">
    <source>
        <dbReference type="Proteomes" id="UP000009046"/>
    </source>
</evidence>